<proteinExistence type="predicted"/>
<evidence type="ECO:0000313" key="3">
    <source>
        <dbReference type="Proteomes" id="UP000199410"/>
    </source>
</evidence>
<evidence type="ECO:0000256" key="1">
    <source>
        <dbReference type="SAM" id="Phobius"/>
    </source>
</evidence>
<protein>
    <submittedName>
        <fullName evidence="2">Uncharacterized protein</fullName>
    </submittedName>
</protein>
<name>A0A1H9QLC0_9BACI</name>
<dbReference type="EMBL" id="FOEL01000019">
    <property type="protein sequence ID" value="SER61244.1"/>
    <property type="molecule type" value="Genomic_DNA"/>
</dbReference>
<dbReference type="Proteomes" id="UP000199410">
    <property type="component" value="Unassembled WGS sequence"/>
</dbReference>
<sequence>MKMLRTIWGILLCIYGVALYLKYFQIVSEGWKIVLTLLSGSLCILGIILMFKAIQKKE</sequence>
<evidence type="ECO:0000313" key="2">
    <source>
        <dbReference type="EMBL" id="SER61244.1"/>
    </source>
</evidence>
<feature type="transmembrane region" description="Helical" evidence="1">
    <location>
        <begin position="30"/>
        <end position="51"/>
    </location>
</feature>
<reference evidence="2 3" key="1">
    <citation type="submission" date="2016-10" db="EMBL/GenBank/DDBJ databases">
        <authorList>
            <person name="Varghese N."/>
            <person name="Submissions S."/>
        </authorList>
    </citation>
    <scope>NUCLEOTIDE SEQUENCE [LARGE SCALE GENOMIC DNA]</scope>
    <source>
        <strain evidence="2 3">TC-13</strain>
    </source>
</reference>
<accession>A0A1H9QLC0</accession>
<keyword evidence="1" id="KW-1133">Transmembrane helix</keyword>
<organism evidence="2 3">
    <name type="scientific">Lysinibacillus fusiformis</name>
    <dbReference type="NCBI Taxonomy" id="28031"/>
    <lineage>
        <taxon>Bacteria</taxon>
        <taxon>Bacillati</taxon>
        <taxon>Bacillota</taxon>
        <taxon>Bacilli</taxon>
        <taxon>Bacillales</taxon>
        <taxon>Bacillaceae</taxon>
        <taxon>Lysinibacillus</taxon>
    </lineage>
</organism>
<keyword evidence="1" id="KW-0812">Transmembrane</keyword>
<keyword evidence="1" id="KW-0472">Membrane</keyword>
<dbReference type="AlphaFoldDB" id="A0A1H9QLC0"/>
<comment type="caution">
    <text evidence="2">The sequence shown here is derived from an EMBL/GenBank/DDBJ whole genome shotgun (WGS) entry which is preliminary data.</text>
</comment>
<feature type="transmembrane region" description="Helical" evidence="1">
    <location>
        <begin position="7"/>
        <end position="24"/>
    </location>
</feature>
<gene>
    <name evidence="2" type="ORF">SAMN02787113_04203</name>
</gene>